<protein>
    <submittedName>
        <fullName evidence="3">Putative endonuclease</fullName>
    </submittedName>
</protein>
<keyword evidence="3" id="KW-0540">Nuclease</keyword>
<dbReference type="SMART" id="SM00465">
    <property type="entry name" value="GIYc"/>
    <property type="match status" value="1"/>
</dbReference>
<keyword evidence="3" id="KW-0378">Hydrolase</keyword>
<comment type="similarity">
    <text evidence="1">Belongs to the UPF0213 family.</text>
</comment>
<dbReference type="CDD" id="cd10448">
    <property type="entry name" value="GIY-YIG_unchar_3"/>
    <property type="match status" value="1"/>
</dbReference>
<sequence>MKQSYVYIMTSMNHRAIYIGVTSNLVKRVYEHKNGLCDGFTKRYHCTKLVYFEVFDNIDEAINREKYLKGKKRDFKIALIEKQNPKWRDLYDDIL</sequence>
<dbReference type="Gene3D" id="3.40.1440.10">
    <property type="entry name" value="GIY-YIG endonuclease"/>
    <property type="match status" value="1"/>
</dbReference>
<organism evidence="3 4">
    <name type="scientific">Nitratiruptor tergarcus DSM 16512</name>
    <dbReference type="NCBI Taxonomy" id="1069081"/>
    <lineage>
        <taxon>Bacteria</taxon>
        <taxon>Pseudomonadati</taxon>
        <taxon>Campylobacterota</taxon>
        <taxon>Epsilonproteobacteria</taxon>
        <taxon>Nautiliales</taxon>
        <taxon>Nitratiruptoraceae</taxon>
        <taxon>Nitratiruptor</taxon>
    </lineage>
</organism>
<dbReference type="GO" id="GO:0004519">
    <property type="term" value="F:endonuclease activity"/>
    <property type="evidence" value="ECO:0007669"/>
    <property type="project" value="UniProtKB-KW"/>
</dbReference>
<evidence type="ECO:0000256" key="1">
    <source>
        <dbReference type="ARBA" id="ARBA00007435"/>
    </source>
</evidence>
<dbReference type="InterPro" id="IPR050190">
    <property type="entry name" value="UPF0213_domain"/>
</dbReference>
<dbReference type="PANTHER" id="PTHR34477:SF5">
    <property type="entry name" value="BSL5627 PROTEIN"/>
    <property type="match status" value="1"/>
</dbReference>
<dbReference type="SUPFAM" id="SSF82771">
    <property type="entry name" value="GIY-YIG endonuclease"/>
    <property type="match status" value="1"/>
</dbReference>
<proteinExistence type="inferred from homology"/>
<accession>A0A1W1WTF7</accession>
<dbReference type="PROSITE" id="PS50164">
    <property type="entry name" value="GIY_YIG"/>
    <property type="match status" value="1"/>
</dbReference>
<dbReference type="InterPro" id="IPR035901">
    <property type="entry name" value="GIY-YIG_endonuc_sf"/>
</dbReference>
<dbReference type="Pfam" id="PF01541">
    <property type="entry name" value="GIY-YIG"/>
    <property type="match status" value="1"/>
</dbReference>
<gene>
    <name evidence="3" type="ORF">SAMN05660197_1330</name>
</gene>
<evidence type="ECO:0000313" key="4">
    <source>
        <dbReference type="Proteomes" id="UP000192602"/>
    </source>
</evidence>
<keyword evidence="3" id="KW-0255">Endonuclease</keyword>
<name>A0A1W1WTF7_9BACT</name>
<evidence type="ECO:0000259" key="2">
    <source>
        <dbReference type="PROSITE" id="PS50164"/>
    </source>
</evidence>
<dbReference type="InterPro" id="IPR000305">
    <property type="entry name" value="GIY-YIG_endonuc"/>
</dbReference>
<keyword evidence="4" id="KW-1185">Reference proteome</keyword>
<dbReference type="Proteomes" id="UP000192602">
    <property type="component" value="Unassembled WGS sequence"/>
</dbReference>
<dbReference type="EMBL" id="FWWZ01000001">
    <property type="protein sequence ID" value="SMC09516.1"/>
    <property type="molecule type" value="Genomic_DNA"/>
</dbReference>
<dbReference type="AlphaFoldDB" id="A0A1W1WTF7"/>
<evidence type="ECO:0000313" key="3">
    <source>
        <dbReference type="EMBL" id="SMC09516.1"/>
    </source>
</evidence>
<dbReference type="RefSeq" id="WP_269457008.1">
    <property type="nucleotide sequence ID" value="NZ_AP026671.1"/>
</dbReference>
<reference evidence="4" key="1">
    <citation type="submission" date="2017-04" db="EMBL/GenBank/DDBJ databases">
        <authorList>
            <person name="Varghese N."/>
            <person name="Submissions S."/>
        </authorList>
    </citation>
    <scope>NUCLEOTIDE SEQUENCE [LARGE SCALE GENOMIC DNA]</scope>
    <source>
        <strain evidence="4">DSM 16512</strain>
    </source>
</reference>
<dbReference type="STRING" id="1069081.SAMN05660197_1330"/>
<dbReference type="PANTHER" id="PTHR34477">
    <property type="entry name" value="UPF0213 PROTEIN YHBQ"/>
    <property type="match status" value="1"/>
</dbReference>
<feature type="domain" description="GIY-YIG" evidence="2">
    <location>
        <begin position="2"/>
        <end position="78"/>
    </location>
</feature>